<dbReference type="PANTHER" id="PTHR43736">
    <property type="entry name" value="ADP-RIBOSE PYROPHOSPHATASE"/>
    <property type="match status" value="1"/>
</dbReference>
<dbReference type="InterPro" id="IPR020476">
    <property type="entry name" value="Nudix_hydrolase"/>
</dbReference>
<dbReference type="SUPFAM" id="SSF55811">
    <property type="entry name" value="Nudix"/>
    <property type="match status" value="1"/>
</dbReference>
<dbReference type="RefSeq" id="WP_224029912.1">
    <property type="nucleotide sequence ID" value="NZ_BPUD01000009.1"/>
</dbReference>
<dbReference type="PANTHER" id="PTHR43736:SF1">
    <property type="entry name" value="DIHYDRONEOPTERIN TRIPHOSPHATE DIPHOSPHATASE"/>
    <property type="match status" value="1"/>
</dbReference>
<gene>
    <name evidence="4" type="ORF">PRLR5076_27110</name>
</gene>
<comment type="similarity">
    <text evidence="2">Belongs to the Nudix hydrolase family.</text>
</comment>
<dbReference type="PRINTS" id="PR00502">
    <property type="entry name" value="NUDIXFAMILY"/>
</dbReference>
<dbReference type="PROSITE" id="PS00893">
    <property type="entry name" value="NUDIX_BOX"/>
    <property type="match status" value="1"/>
</dbReference>
<accession>A0A9R1CC42</accession>
<dbReference type="Pfam" id="PF00293">
    <property type="entry name" value="NUDIX"/>
    <property type="match status" value="1"/>
</dbReference>
<keyword evidence="5" id="KW-1185">Reference proteome</keyword>
<evidence type="ECO:0000313" key="4">
    <source>
        <dbReference type="EMBL" id="GJG59860.1"/>
    </source>
</evidence>
<dbReference type="InterPro" id="IPR020084">
    <property type="entry name" value="NUDIX_hydrolase_CS"/>
</dbReference>
<organism evidence="4 5">
    <name type="scientific">Prevotella lacticifex</name>
    <dbReference type="NCBI Taxonomy" id="2854755"/>
    <lineage>
        <taxon>Bacteria</taxon>
        <taxon>Pseudomonadati</taxon>
        <taxon>Bacteroidota</taxon>
        <taxon>Bacteroidia</taxon>
        <taxon>Bacteroidales</taxon>
        <taxon>Prevotellaceae</taxon>
        <taxon>Prevotella</taxon>
    </lineage>
</organism>
<proteinExistence type="inferred from homology"/>
<dbReference type="InterPro" id="IPR000086">
    <property type="entry name" value="NUDIX_hydrolase_dom"/>
</dbReference>
<dbReference type="InterPro" id="IPR015797">
    <property type="entry name" value="NUDIX_hydrolase-like_dom_sf"/>
</dbReference>
<dbReference type="EMBL" id="BPUB01000002">
    <property type="protein sequence ID" value="GJG59860.1"/>
    <property type="molecule type" value="Genomic_DNA"/>
</dbReference>
<keyword evidence="1 2" id="KW-0378">Hydrolase</keyword>
<evidence type="ECO:0000256" key="2">
    <source>
        <dbReference type="RuleBase" id="RU003476"/>
    </source>
</evidence>
<comment type="caution">
    <text evidence="4">The sequence shown here is derived from an EMBL/GenBank/DDBJ whole genome shotgun (WGS) entry which is preliminary data.</text>
</comment>
<evidence type="ECO:0000313" key="5">
    <source>
        <dbReference type="Proteomes" id="UP000825483"/>
    </source>
</evidence>
<dbReference type="GO" id="GO:0016787">
    <property type="term" value="F:hydrolase activity"/>
    <property type="evidence" value="ECO:0007669"/>
    <property type="project" value="UniProtKB-KW"/>
</dbReference>
<name>A0A9R1CC42_9BACT</name>
<evidence type="ECO:0000256" key="1">
    <source>
        <dbReference type="ARBA" id="ARBA00022801"/>
    </source>
</evidence>
<dbReference type="PROSITE" id="PS51462">
    <property type="entry name" value="NUDIX"/>
    <property type="match status" value="1"/>
</dbReference>
<dbReference type="AlphaFoldDB" id="A0A9R1CC42"/>
<reference evidence="4" key="1">
    <citation type="journal article" date="2022" name="Int. J. Syst. Evol. Microbiol.">
        <title>Prevotella lacticifex sp. nov., isolated from the rumen of cows.</title>
        <authorList>
            <person name="Shinkai T."/>
            <person name="Ikeyama N."/>
            <person name="Kumagai M."/>
            <person name="Ohmori H."/>
            <person name="Sakamoto M."/>
            <person name="Ohkuma M."/>
            <person name="Mitsumori M."/>
        </authorList>
    </citation>
    <scope>NUCLEOTIDE SEQUENCE</scope>
    <source>
        <strain evidence="4">R5076</strain>
    </source>
</reference>
<dbReference type="Gene3D" id="3.90.79.10">
    <property type="entry name" value="Nucleoside Triphosphate Pyrophosphohydrolase"/>
    <property type="match status" value="1"/>
</dbReference>
<feature type="domain" description="Nudix hydrolase" evidence="3">
    <location>
        <begin position="39"/>
        <end position="172"/>
    </location>
</feature>
<evidence type="ECO:0000259" key="3">
    <source>
        <dbReference type="PROSITE" id="PS51462"/>
    </source>
</evidence>
<protein>
    <submittedName>
        <fullName evidence="4">DNA mismatch repair protein MutT</fullName>
    </submittedName>
</protein>
<dbReference type="CDD" id="cd04681">
    <property type="entry name" value="NUDIX_Hydrolase"/>
    <property type="match status" value="1"/>
</dbReference>
<dbReference type="Proteomes" id="UP000825483">
    <property type="component" value="Unassembled WGS sequence"/>
</dbReference>
<sequence>MTSRLSFFKFCPHCGSARFVDNDFKSRHCLDCGFVYYINPSAATAAFVVDGDGRMLVVRRKLDPAKGTLDLPGGFSDVGESLEEGIAREVMEETGLEVSDPRFLFSLPNDYLYSGFHVPTLDSFFLCRTRNATAVHAADDAASAEWVDIGSVRAELFGLASVRKAVTEFLRNTSKYLKK</sequence>